<dbReference type="InterPro" id="IPR000515">
    <property type="entry name" value="MetI-like"/>
</dbReference>
<dbReference type="PANTHER" id="PTHR43357:SF4">
    <property type="entry name" value="INNER MEMBRANE ABC TRANSPORTER PERMEASE PROTEIN YDCV"/>
    <property type="match status" value="1"/>
</dbReference>
<evidence type="ECO:0000256" key="6">
    <source>
        <dbReference type="ARBA" id="ARBA00022989"/>
    </source>
</evidence>
<dbReference type="RefSeq" id="WP_002700931.1">
    <property type="nucleotide sequence ID" value="NZ_AAWS01000034.1"/>
</dbReference>
<dbReference type="CDD" id="cd06261">
    <property type="entry name" value="TM_PBP2"/>
    <property type="match status" value="1"/>
</dbReference>
<dbReference type="EMBL" id="AAWS01000034">
    <property type="protein sequence ID" value="EAY26417.1"/>
    <property type="molecule type" value="Genomic_DNA"/>
</dbReference>
<feature type="transmembrane region" description="Helical" evidence="8">
    <location>
        <begin position="216"/>
        <end position="233"/>
    </location>
</feature>
<accession>A1ZT27</accession>
<comment type="subcellular location">
    <subcellularLocation>
        <location evidence="1">Cell inner membrane</location>
        <topology evidence="1">Multi-pass membrane protein</topology>
    </subcellularLocation>
    <subcellularLocation>
        <location evidence="8">Cell membrane</location>
        <topology evidence="8">Multi-pass membrane protein</topology>
    </subcellularLocation>
</comment>
<organism evidence="10 11">
    <name type="scientific">Microscilla marina ATCC 23134</name>
    <dbReference type="NCBI Taxonomy" id="313606"/>
    <lineage>
        <taxon>Bacteria</taxon>
        <taxon>Pseudomonadati</taxon>
        <taxon>Bacteroidota</taxon>
        <taxon>Cytophagia</taxon>
        <taxon>Cytophagales</taxon>
        <taxon>Microscillaceae</taxon>
        <taxon>Microscilla</taxon>
    </lineage>
</organism>
<keyword evidence="6 8" id="KW-1133">Transmembrane helix</keyword>
<evidence type="ECO:0000256" key="1">
    <source>
        <dbReference type="ARBA" id="ARBA00004429"/>
    </source>
</evidence>
<dbReference type="SUPFAM" id="SSF161098">
    <property type="entry name" value="MetI-like"/>
    <property type="match status" value="1"/>
</dbReference>
<keyword evidence="11" id="KW-1185">Reference proteome</keyword>
<evidence type="ECO:0000256" key="7">
    <source>
        <dbReference type="ARBA" id="ARBA00023136"/>
    </source>
</evidence>
<evidence type="ECO:0000256" key="2">
    <source>
        <dbReference type="ARBA" id="ARBA00022448"/>
    </source>
</evidence>
<keyword evidence="2 8" id="KW-0813">Transport</keyword>
<dbReference type="Gene3D" id="1.10.3720.10">
    <property type="entry name" value="MetI-like"/>
    <property type="match status" value="1"/>
</dbReference>
<dbReference type="Pfam" id="PF00528">
    <property type="entry name" value="BPD_transp_1"/>
    <property type="match status" value="1"/>
</dbReference>
<dbReference type="GO" id="GO:0005886">
    <property type="term" value="C:plasma membrane"/>
    <property type="evidence" value="ECO:0007669"/>
    <property type="project" value="UniProtKB-SubCell"/>
</dbReference>
<feature type="transmembrane region" description="Helical" evidence="8">
    <location>
        <begin position="15"/>
        <end position="43"/>
    </location>
</feature>
<dbReference type="InterPro" id="IPR035906">
    <property type="entry name" value="MetI-like_sf"/>
</dbReference>
<keyword evidence="7 8" id="KW-0472">Membrane</keyword>
<keyword evidence="3" id="KW-1003">Cell membrane</keyword>
<reference evidence="10 11" key="1">
    <citation type="submission" date="2007-01" db="EMBL/GenBank/DDBJ databases">
        <authorList>
            <person name="Haygood M."/>
            <person name="Podell S."/>
            <person name="Anderson C."/>
            <person name="Hopkinson B."/>
            <person name="Roe K."/>
            <person name="Barbeau K."/>
            <person name="Gaasterland T."/>
            <person name="Ferriera S."/>
            <person name="Johnson J."/>
            <person name="Kravitz S."/>
            <person name="Beeson K."/>
            <person name="Sutton G."/>
            <person name="Rogers Y.-H."/>
            <person name="Friedman R."/>
            <person name="Frazier M."/>
            <person name="Venter J.C."/>
        </authorList>
    </citation>
    <scope>NUCLEOTIDE SEQUENCE [LARGE SCALE GENOMIC DNA]</scope>
    <source>
        <strain evidence="10 11">ATCC 23134</strain>
    </source>
</reference>
<evidence type="ECO:0000313" key="11">
    <source>
        <dbReference type="Proteomes" id="UP000004095"/>
    </source>
</evidence>
<feature type="transmembrane region" description="Helical" evidence="8">
    <location>
        <begin position="153"/>
        <end position="177"/>
    </location>
</feature>
<dbReference type="PANTHER" id="PTHR43357">
    <property type="entry name" value="INNER MEMBRANE ABC TRANSPORTER PERMEASE PROTEIN YDCV"/>
    <property type="match status" value="1"/>
</dbReference>
<evidence type="ECO:0000256" key="4">
    <source>
        <dbReference type="ARBA" id="ARBA00022519"/>
    </source>
</evidence>
<protein>
    <submittedName>
        <fullName evidence="10">ABC transporter, permease protein, putative</fullName>
    </submittedName>
</protein>
<feature type="transmembrane region" description="Helical" evidence="8">
    <location>
        <begin position="261"/>
        <end position="280"/>
    </location>
</feature>
<dbReference type="GO" id="GO:0055085">
    <property type="term" value="P:transmembrane transport"/>
    <property type="evidence" value="ECO:0007669"/>
    <property type="project" value="InterPro"/>
</dbReference>
<dbReference type="Proteomes" id="UP000004095">
    <property type="component" value="Unassembled WGS sequence"/>
</dbReference>
<dbReference type="eggNOG" id="COG1176">
    <property type="taxonomic scope" value="Bacteria"/>
</dbReference>
<sequence>MKNSKIAYLWSKGGVVLFIMTTVLPMVLALGYALCYSAGWVGILSEGFTLRFWQKMLPNVEMWQSLGYTLYVTLASLLPATVVALLLATYFRRAIVGGKLHYLIYFPLAIPAIVAAFFVMQLFAKTGLLSRIVYQTGLIDQLVQFPDLINDQYSVGILCAHWLLATPFLTVMFLGMYDGERLDDLQQVATTLGATRTQAYLQVIIPALLRKGYPTVVLYGIFIFGAYEVPLLLGRQSPEMISVLATRKIKDQYDLLQLPEGYVLAVIYSLLMMMSVLWLLRKQKKRL</sequence>
<dbReference type="AlphaFoldDB" id="A1ZT27"/>
<comment type="caution">
    <text evidence="10">The sequence shown here is derived from an EMBL/GenBank/DDBJ whole genome shotgun (WGS) entry which is preliminary data.</text>
</comment>
<comment type="similarity">
    <text evidence="8">Belongs to the binding-protein-dependent transport system permease family.</text>
</comment>
<evidence type="ECO:0000313" key="10">
    <source>
        <dbReference type="EMBL" id="EAY26417.1"/>
    </source>
</evidence>
<evidence type="ECO:0000256" key="3">
    <source>
        <dbReference type="ARBA" id="ARBA00022475"/>
    </source>
</evidence>
<dbReference type="PROSITE" id="PS50928">
    <property type="entry name" value="ABC_TM1"/>
    <property type="match status" value="1"/>
</dbReference>
<keyword evidence="4" id="KW-0997">Cell inner membrane</keyword>
<name>A1ZT27_MICM2</name>
<gene>
    <name evidence="10" type="ORF">M23134_07012</name>
</gene>
<feature type="transmembrane region" description="Helical" evidence="8">
    <location>
        <begin position="68"/>
        <end position="91"/>
    </location>
</feature>
<proteinExistence type="inferred from homology"/>
<evidence type="ECO:0000256" key="8">
    <source>
        <dbReference type="RuleBase" id="RU363032"/>
    </source>
</evidence>
<dbReference type="OrthoDB" id="9785836at2"/>
<evidence type="ECO:0000256" key="5">
    <source>
        <dbReference type="ARBA" id="ARBA00022692"/>
    </source>
</evidence>
<feature type="domain" description="ABC transmembrane type-1" evidence="9">
    <location>
        <begin position="66"/>
        <end position="281"/>
    </location>
</feature>
<evidence type="ECO:0000259" key="9">
    <source>
        <dbReference type="PROSITE" id="PS50928"/>
    </source>
</evidence>
<feature type="transmembrane region" description="Helical" evidence="8">
    <location>
        <begin position="103"/>
        <end position="124"/>
    </location>
</feature>
<keyword evidence="5 8" id="KW-0812">Transmembrane</keyword>